<keyword evidence="1" id="KW-0472">Membrane</keyword>
<reference evidence="2 3" key="1">
    <citation type="journal article" date="2015" name="Nat. Commun.">
        <title>Outbred genome sequencing and CRISPR/Cas9 gene editing in butterflies.</title>
        <authorList>
            <person name="Li X."/>
            <person name="Fan D."/>
            <person name="Zhang W."/>
            <person name="Liu G."/>
            <person name="Zhang L."/>
            <person name="Zhao L."/>
            <person name="Fang X."/>
            <person name="Chen L."/>
            <person name="Dong Y."/>
            <person name="Chen Y."/>
            <person name="Ding Y."/>
            <person name="Zhao R."/>
            <person name="Feng M."/>
            <person name="Zhu Y."/>
            <person name="Feng Y."/>
            <person name="Jiang X."/>
            <person name="Zhu D."/>
            <person name="Xiang H."/>
            <person name="Feng X."/>
            <person name="Li S."/>
            <person name="Wang J."/>
            <person name="Zhang G."/>
            <person name="Kronforst M.R."/>
            <person name="Wang W."/>
        </authorList>
    </citation>
    <scope>NUCLEOTIDE SEQUENCE [LARGE SCALE GENOMIC DNA]</scope>
    <source>
        <strain evidence="2">Ya'a_city_454_Px</strain>
        <tissue evidence="2">Whole body</tissue>
    </source>
</reference>
<dbReference type="EMBL" id="KQ459579">
    <property type="protein sequence ID" value="KPI99526.1"/>
    <property type="molecule type" value="Genomic_DNA"/>
</dbReference>
<accession>A0A194Q1V3</accession>
<evidence type="ECO:0000313" key="2">
    <source>
        <dbReference type="EMBL" id="KPI99526.1"/>
    </source>
</evidence>
<organism evidence="2 3">
    <name type="scientific">Papilio xuthus</name>
    <name type="common">Asian swallowtail butterfly</name>
    <dbReference type="NCBI Taxonomy" id="66420"/>
    <lineage>
        <taxon>Eukaryota</taxon>
        <taxon>Metazoa</taxon>
        <taxon>Ecdysozoa</taxon>
        <taxon>Arthropoda</taxon>
        <taxon>Hexapoda</taxon>
        <taxon>Insecta</taxon>
        <taxon>Pterygota</taxon>
        <taxon>Neoptera</taxon>
        <taxon>Endopterygota</taxon>
        <taxon>Lepidoptera</taxon>
        <taxon>Glossata</taxon>
        <taxon>Ditrysia</taxon>
        <taxon>Papilionoidea</taxon>
        <taxon>Papilionidae</taxon>
        <taxon>Papilioninae</taxon>
        <taxon>Papilio</taxon>
    </lineage>
</organism>
<name>A0A194Q1V3_PAPXU</name>
<keyword evidence="3" id="KW-1185">Reference proteome</keyword>
<keyword evidence="1" id="KW-0812">Transmembrane</keyword>
<dbReference type="AlphaFoldDB" id="A0A194Q1V3"/>
<evidence type="ECO:0000313" key="3">
    <source>
        <dbReference type="Proteomes" id="UP000053268"/>
    </source>
</evidence>
<evidence type="ECO:0000256" key="1">
    <source>
        <dbReference type="SAM" id="Phobius"/>
    </source>
</evidence>
<protein>
    <submittedName>
        <fullName evidence="2">Uncharacterized protein</fullName>
    </submittedName>
</protein>
<gene>
    <name evidence="2" type="ORF">RR46_03891</name>
</gene>
<sequence length="160" mass="16647">MAGRGACLRVPPPPALSALLSRRAAPRRQCAGGSGLRRSCSRSPLVDDPACSANDFVFMALILLQVLVLGVTAAAVDGACTRFSPGHHLARAGIGLCLQRPTHAPLSGGCRSNTGTNYGGSIYVFVARQVSLVVVVGRRAGRRGRCTGESSMLSFVYPVP</sequence>
<dbReference type="Proteomes" id="UP000053268">
    <property type="component" value="Unassembled WGS sequence"/>
</dbReference>
<keyword evidence="1" id="KW-1133">Transmembrane helix</keyword>
<feature type="transmembrane region" description="Helical" evidence="1">
    <location>
        <begin position="56"/>
        <end position="76"/>
    </location>
</feature>
<proteinExistence type="predicted"/>